<feature type="transmembrane region" description="Helical" evidence="1">
    <location>
        <begin position="161"/>
        <end position="178"/>
    </location>
</feature>
<proteinExistence type="predicted"/>
<dbReference type="PANTHER" id="PTHR23028">
    <property type="entry name" value="ACETYLTRANSFERASE"/>
    <property type="match status" value="1"/>
</dbReference>
<dbReference type="OrthoDB" id="9767863at2"/>
<dbReference type="GO" id="GO:0016020">
    <property type="term" value="C:membrane"/>
    <property type="evidence" value="ECO:0007669"/>
    <property type="project" value="TreeGrafter"/>
</dbReference>
<dbReference type="Proteomes" id="UP000198418">
    <property type="component" value="Unassembled WGS sequence"/>
</dbReference>
<dbReference type="EMBL" id="FYDG01000019">
    <property type="protein sequence ID" value="SNB82254.1"/>
    <property type="molecule type" value="Genomic_DNA"/>
</dbReference>
<keyword evidence="1" id="KW-0472">Membrane</keyword>
<feature type="transmembrane region" description="Helical" evidence="1">
    <location>
        <begin position="132"/>
        <end position="154"/>
    </location>
</feature>
<organism evidence="3 4">
    <name type="scientific">Rhodoblastus acidophilus</name>
    <name type="common">Rhodopseudomonas acidophila</name>
    <dbReference type="NCBI Taxonomy" id="1074"/>
    <lineage>
        <taxon>Bacteria</taxon>
        <taxon>Pseudomonadati</taxon>
        <taxon>Pseudomonadota</taxon>
        <taxon>Alphaproteobacteria</taxon>
        <taxon>Hyphomicrobiales</taxon>
        <taxon>Rhodoblastaceae</taxon>
        <taxon>Rhodoblastus</taxon>
    </lineage>
</organism>
<feature type="transmembrane region" description="Helical" evidence="1">
    <location>
        <begin position="12"/>
        <end position="32"/>
    </location>
</feature>
<keyword evidence="3" id="KW-0012">Acyltransferase</keyword>
<dbReference type="InterPro" id="IPR002656">
    <property type="entry name" value="Acyl_transf_3_dom"/>
</dbReference>
<evidence type="ECO:0000259" key="2">
    <source>
        <dbReference type="Pfam" id="PF01757"/>
    </source>
</evidence>
<feature type="domain" description="Acyltransferase 3" evidence="2">
    <location>
        <begin position="4"/>
        <end position="343"/>
    </location>
</feature>
<dbReference type="RefSeq" id="WP_088522336.1">
    <property type="nucleotide sequence ID" value="NZ_FYDG01000019.1"/>
</dbReference>
<sequence length="402" mass="46289">MRLYSFDFFRGVAILGVIFHHYMAGPLSQFIYSKTPDHEFIFNPVVNSGWLGVTALFVISGAVLYNAKIIESAKSLFSYYKHRAIRLLPLYFIVILTSFLLNNDDVQTLAKNMFWLLFGLHDLRPSLWIPDMLWVCWSLGVEILFSILLPAVIWMMTRLNFVRTILIFIAFCWIYRLVADHMWFVLNPNYKNPLINPFMDNIVGRIDDFMIGMYAGAMIRKREDFDKKIFISAIFILIISIYGWGLVIESHRNLWISALVSTLHLTMAGSIAVFLVVAARSSIFNKPIASPLVFMGTICYSAYFMHALLMRYFQTFNTEIQWSLHQSMSRVAMTSLTALGVTILVSTITFVYIETMGIKHVPAWAATFRQRVRQGLQAATAWRPPLSWLASGRLRRIRLGSR</sequence>
<dbReference type="GO" id="GO:0016787">
    <property type="term" value="F:hydrolase activity"/>
    <property type="evidence" value="ECO:0007669"/>
    <property type="project" value="UniProtKB-KW"/>
</dbReference>
<accession>A0A212SAB7</accession>
<feature type="transmembrane region" description="Helical" evidence="1">
    <location>
        <begin position="254"/>
        <end position="279"/>
    </location>
</feature>
<evidence type="ECO:0000313" key="4">
    <source>
        <dbReference type="Proteomes" id="UP000198418"/>
    </source>
</evidence>
<keyword evidence="1" id="KW-0812">Transmembrane</keyword>
<keyword evidence="1" id="KW-1133">Transmembrane helix</keyword>
<evidence type="ECO:0000256" key="1">
    <source>
        <dbReference type="SAM" id="Phobius"/>
    </source>
</evidence>
<dbReference type="GO" id="GO:0016747">
    <property type="term" value="F:acyltransferase activity, transferring groups other than amino-acyl groups"/>
    <property type="evidence" value="ECO:0007669"/>
    <property type="project" value="InterPro"/>
</dbReference>
<dbReference type="PANTHER" id="PTHR23028:SF53">
    <property type="entry name" value="ACYL_TRANSF_3 DOMAIN-CONTAINING PROTEIN"/>
    <property type="match status" value="1"/>
</dbReference>
<keyword evidence="3" id="KW-0378">Hydrolase</keyword>
<gene>
    <name evidence="3" type="ORF">SAMN06265338_11912</name>
</gene>
<dbReference type="InterPro" id="IPR050879">
    <property type="entry name" value="Acyltransferase_3"/>
</dbReference>
<dbReference type="AlphaFoldDB" id="A0A212SAB7"/>
<protein>
    <submittedName>
        <fullName evidence="3">Peptidoglycan/LPS O-acetylase OafA/YrhL, contains acyltransferase and SGNH-hydrolase domains</fullName>
    </submittedName>
</protein>
<evidence type="ECO:0000313" key="3">
    <source>
        <dbReference type="EMBL" id="SNB82254.1"/>
    </source>
</evidence>
<feature type="transmembrane region" description="Helical" evidence="1">
    <location>
        <begin position="291"/>
        <end position="313"/>
    </location>
</feature>
<reference evidence="4" key="1">
    <citation type="submission" date="2017-06" db="EMBL/GenBank/DDBJ databases">
        <authorList>
            <person name="Varghese N."/>
            <person name="Submissions S."/>
        </authorList>
    </citation>
    <scope>NUCLEOTIDE SEQUENCE [LARGE SCALE GENOMIC DNA]</scope>
    <source>
        <strain evidence="4">DSM 137</strain>
    </source>
</reference>
<dbReference type="GO" id="GO:0000271">
    <property type="term" value="P:polysaccharide biosynthetic process"/>
    <property type="evidence" value="ECO:0007669"/>
    <property type="project" value="TreeGrafter"/>
</dbReference>
<keyword evidence="4" id="KW-1185">Reference proteome</keyword>
<name>A0A212SAB7_RHOAC</name>
<feature type="transmembrane region" description="Helical" evidence="1">
    <location>
        <begin position="44"/>
        <end position="64"/>
    </location>
</feature>
<feature type="transmembrane region" description="Helical" evidence="1">
    <location>
        <begin position="84"/>
        <end position="101"/>
    </location>
</feature>
<feature type="transmembrane region" description="Helical" evidence="1">
    <location>
        <begin position="333"/>
        <end position="353"/>
    </location>
</feature>
<dbReference type="Pfam" id="PF01757">
    <property type="entry name" value="Acyl_transf_3"/>
    <property type="match status" value="1"/>
</dbReference>
<feature type="transmembrane region" description="Helical" evidence="1">
    <location>
        <begin position="229"/>
        <end position="248"/>
    </location>
</feature>
<keyword evidence="3" id="KW-0808">Transferase</keyword>